<dbReference type="PANTHER" id="PTHR43741">
    <property type="entry name" value="FMN-DEPENDENT NADH-AZOREDUCTASE 1"/>
    <property type="match status" value="1"/>
</dbReference>
<accession>A0ABP7DFV2</accession>
<comment type="caution">
    <text evidence="8">The sequence shown here is derived from an EMBL/GenBank/DDBJ whole genome shotgun (WGS) entry which is preliminary data.</text>
</comment>
<name>A0ABP7DFV2_9ACTN</name>
<feature type="domain" description="Flavodoxin-like fold" evidence="7">
    <location>
        <begin position="1"/>
        <end position="159"/>
    </location>
</feature>
<comment type="function">
    <text evidence="6">Quinone reductase that provides resistance to thiol-specific stress caused by electrophilic quinones.</text>
</comment>
<evidence type="ECO:0000256" key="4">
    <source>
        <dbReference type="ARBA" id="ARBA00023027"/>
    </source>
</evidence>
<comment type="caution">
    <text evidence="6">Lacks conserved residue(s) required for the propagation of feature annotation.</text>
</comment>
<proteinExistence type="inferred from homology"/>
<keyword evidence="3 6" id="KW-0560">Oxidoreductase</keyword>
<feature type="binding site" evidence="6">
    <location>
        <begin position="15"/>
        <end position="17"/>
    </location>
    <ligand>
        <name>FMN</name>
        <dbReference type="ChEBI" id="CHEBI:58210"/>
    </ligand>
</feature>
<organism evidence="8 9">
    <name type="scientific">Microlunatus aurantiacus</name>
    <dbReference type="NCBI Taxonomy" id="446786"/>
    <lineage>
        <taxon>Bacteria</taxon>
        <taxon>Bacillati</taxon>
        <taxon>Actinomycetota</taxon>
        <taxon>Actinomycetes</taxon>
        <taxon>Propionibacteriales</taxon>
        <taxon>Propionibacteriaceae</taxon>
        <taxon>Microlunatus</taxon>
    </lineage>
</organism>
<comment type="similarity">
    <text evidence="6">Belongs to the azoreductase type 1 family.</text>
</comment>
<dbReference type="Gene3D" id="3.40.50.360">
    <property type="match status" value="1"/>
</dbReference>
<keyword evidence="9" id="KW-1185">Reference proteome</keyword>
<dbReference type="InterPro" id="IPR003680">
    <property type="entry name" value="Flavodoxin_fold"/>
</dbReference>
<dbReference type="RefSeq" id="WP_344812526.1">
    <property type="nucleotide sequence ID" value="NZ_BAAAYX010000009.1"/>
</dbReference>
<protein>
    <recommendedName>
        <fullName evidence="6">FMN dependent NADH:quinone oxidoreductase</fullName>
        <ecNumber evidence="6">1.6.5.-</ecNumber>
    </recommendedName>
    <alternativeName>
        <fullName evidence="6">Azo-dye reductase</fullName>
    </alternativeName>
    <alternativeName>
        <fullName evidence="6">FMN-dependent NADH-azo compound oxidoreductase</fullName>
    </alternativeName>
    <alternativeName>
        <fullName evidence="6">FMN-dependent NADH-azoreductase</fullName>
        <ecNumber evidence="6">1.7.1.17</ecNumber>
    </alternativeName>
</protein>
<gene>
    <name evidence="6" type="primary">azoR</name>
    <name evidence="8" type="ORF">GCM10022204_23250</name>
</gene>
<dbReference type="EMBL" id="BAAAYX010000009">
    <property type="protein sequence ID" value="GAA3705155.1"/>
    <property type="molecule type" value="Genomic_DNA"/>
</dbReference>
<keyword evidence="4 6" id="KW-0520">NAD</keyword>
<dbReference type="InterPro" id="IPR050104">
    <property type="entry name" value="FMN-dep_NADH:Q_OxRdtase_AzoR1"/>
</dbReference>
<keyword evidence="2 6" id="KW-0288">FMN</keyword>
<evidence type="ECO:0000256" key="5">
    <source>
        <dbReference type="ARBA" id="ARBA00048542"/>
    </source>
</evidence>
<dbReference type="EC" id="1.7.1.17" evidence="6"/>
<comment type="function">
    <text evidence="6">Also exhibits azoreductase activity. Catalyzes the reductive cleavage of the azo bond in aromatic azo compounds to the corresponding amines.</text>
</comment>
<dbReference type="InterPro" id="IPR029039">
    <property type="entry name" value="Flavoprotein-like_sf"/>
</dbReference>
<reference evidence="9" key="1">
    <citation type="journal article" date="2019" name="Int. J. Syst. Evol. Microbiol.">
        <title>The Global Catalogue of Microorganisms (GCM) 10K type strain sequencing project: providing services to taxonomists for standard genome sequencing and annotation.</title>
        <authorList>
            <consortium name="The Broad Institute Genomics Platform"/>
            <consortium name="The Broad Institute Genome Sequencing Center for Infectious Disease"/>
            <person name="Wu L."/>
            <person name="Ma J."/>
        </authorList>
    </citation>
    <scope>NUCLEOTIDE SEQUENCE [LARGE SCALE GENOMIC DNA]</scope>
    <source>
        <strain evidence="9">JCM 16548</strain>
    </source>
</reference>
<keyword evidence="1 6" id="KW-0285">Flavoprotein</keyword>
<comment type="cofactor">
    <cofactor evidence="6">
        <name>FMN</name>
        <dbReference type="ChEBI" id="CHEBI:58210"/>
    </cofactor>
    <text evidence="6">Binds 1 FMN per subunit.</text>
</comment>
<dbReference type="SUPFAM" id="SSF52218">
    <property type="entry name" value="Flavoproteins"/>
    <property type="match status" value="1"/>
</dbReference>
<evidence type="ECO:0000313" key="8">
    <source>
        <dbReference type="EMBL" id="GAA3705155.1"/>
    </source>
</evidence>
<dbReference type="PANTHER" id="PTHR43741:SF4">
    <property type="entry name" value="FMN-DEPENDENT NADH:QUINONE OXIDOREDUCTASE"/>
    <property type="match status" value="1"/>
</dbReference>
<evidence type="ECO:0000259" key="7">
    <source>
        <dbReference type="Pfam" id="PF02525"/>
    </source>
</evidence>
<dbReference type="Proteomes" id="UP001500051">
    <property type="component" value="Unassembled WGS sequence"/>
</dbReference>
<evidence type="ECO:0000256" key="6">
    <source>
        <dbReference type="HAMAP-Rule" id="MF_01216"/>
    </source>
</evidence>
<feature type="binding site" evidence="6">
    <location>
        <position position="9"/>
    </location>
    <ligand>
        <name>FMN</name>
        <dbReference type="ChEBI" id="CHEBI:58210"/>
    </ligand>
</feature>
<sequence>MTLVRIDASIQGPRSASSALADLVQSEYTAAHPDVPVVSRHLGEQPLPSDAWAAAISGSFADPSSHTPEQTAGVSLARELATELSSADAVILALPLYNWGVSQHVKAWIDLAIAGAAHGTRLLDGTPVVLLATRGGAYGPGTPKEGWDHSIDYLRRILAEVWSADLTVIERELTLVGVNPALDALADLGAAAKVSAEQAAVAAGRELARRTRREADAA</sequence>
<evidence type="ECO:0000256" key="3">
    <source>
        <dbReference type="ARBA" id="ARBA00023002"/>
    </source>
</evidence>
<comment type="subunit">
    <text evidence="6">Homodimer.</text>
</comment>
<comment type="catalytic activity">
    <reaction evidence="5">
        <text>N,N-dimethyl-1,4-phenylenediamine + anthranilate + 2 NAD(+) = 2-(4-dimethylaminophenyl)diazenylbenzoate + 2 NADH + 2 H(+)</text>
        <dbReference type="Rhea" id="RHEA:55872"/>
        <dbReference type="ChEBI" id="CHEBI:15378"/>
        <dbReference type="ChEBI" id="CHEBI:15783"/>
        <dbReference type="ChEBI" id="CHEBI:16567"/>
        <dbReference type="ChEBI" id="CHEBI:57540"/>
        <dbReference type="ChEBI" id="CHEBI:57945"/>
        <dbReference type="ChEBI" id="CHEBI:71579"/>
        <dbReference type="EC" id="1.7.1.17"/>
    </reaction>
    <physiologicalReaction direction="right-to-left" evidence="5">
        <dbReference type="Rhea" id="RHEA:55874"/>
    </physiologicalReaction>
</comment>
<evidence type="ECO:0000256" key="1">
    <source>
        <dbReference type="ARBA" id="ARBA00022630"/>
    </source>
</evidence>
<comment type="catalytic activity">
    <reaction evidence="6">
        <text>2 a quinone + NADH + H(+) = 2 a 1,4-benzosemiquinone + NAD(+)</text>
        <dbReference type="Rhea" id="RHEA:65952"/>
        <dbReference type="ChEBI" id="CHEBI:15378"/>
        <dbReference type="ChEBI" id="CHEBI:57540"/>
        <dbReference type="ChEBI" id="CHEBI:57945"/>
        <dbReference type="ChEBI" id="CHEBI:132124"/>
        <dbReference type="ChEBI" id="CHEBI:134225"/>
    </reaction>
</comment>
<dbReference type="HAMAP" id="MF_01216">
    <property type="entry name" value="Azoreductase_type1"/>
    <property type="match status" value="1"/>
</dbReference>
<evidence type="ECO:0000313" key="9">
    <source>
        <dbReference type="Proteomes" id="UP001500051"/>
    </source>
</evidence>
<dbReference type="InterPro" id="IPR023048">
    <property type="entry name" value="NADH:quinone_OxRdtase_FMN_depd"/>
</dbReference>
<dbReference type="Pfam" id="PF02525">
    <property type="entry name" value="Flavodoxin_2"/>
    <property type="match status" value="1"/>
</dbReference>
<feature type="binding site" evidence="6">
    <location>
        <begin position="133"/>
        <end position="136"/>
    </location>
    <ligand>
        <name>FMN</name>
        <dbReference type="ChEBI" id="CHEBI:58210"/>
    </ligand>
</feature>
<evidence type="ECO:0000256" key="2">
    <source>
        <dbReference type="ARBA" id="ARBA00022643"/>
    </source>
</evidence>
<dbReference type="EC" id="1.6.5.-" evidence="6"/>